<protein>
    <submittedName>
        <fullName evidence="1">Uncharacterized protein</fullName>
    </submittedName>
</protein>
<gene>
    <name evidence="1" type="ORF">IWX90DRAFT_497340</name>
</gene>
<evidence type="ECO:0000313" key="1">
    <source>
        <dbReference type="EMBL" id="KAK8175382.1"/>
    </source>
</evidence>
<keyword evidence="2" id="KW-1185">Reference proteome</keyword>
<name>A0ABR1Y380_9PEZI</name>
<reference evidence="1 2" key="1">
    <citation type="journal article" date="2022" name="G3 (Bethesda)">
        <title>Enemy or ally: a genomic approach to elucidate the lifestyle of Phyllosticta citrichinaensis.</title>
        <authorList>
            <person name="Buijs V.A."/>
            <person name="Groenewald J.Z."/>
            <person name="Haridas S."/>
            <person name="LaButti K.M."/>
            <person name="Lipzen A."/>
            <person name="Martin F.M."/>
            <person name="Barry K."/>
            <person name="Grigoriev I.V."/>
            <person name="Crous P.W."/>
            <person name="Seidl M.F."/>
        </authorList>
    </citation>
    <scope>NUCLEOTIDE SEQUENCE [LARGE SCALE GENOMIC DNA]</scope>
    <source>
        <strain evidence="1 2">CBS 129764</strain>
    </source>
</reference>
<evidence type="ECO:0000313" key="2">
    <source>
        <dbReference type="Proteomes" id="UP001456524"/>
    </source>
</evidence>
<organism evidence="1 2">
    <name type="scientific">Phyllosticta citrichinensis</name>
    <dbReference type="NCBI Taxonomy" id="1130410"/>
    <lineage>
        <taxon>Eukaryota</taxon>
        <taxon>Fungi</taxon>
        <taxon>Dikarya</taxon>
        <taxon>Ascomycota</taxon>
        <taxon>Pezizomycotina</taxon>
        <taxon>Dothideomycetes</taxon>
        <taxon>Dothideomycetes incertae sedis</taxon>
        <taxon>Botryosphaeriales</taxon>
        <taxon>Phyllostictaceae</taxon>
        <taxon>Phyllosticta</taxon>
    </lineage>
</organism>
<sequence length="143" mass="16454">MTTRVYNQLIVPPTWDELEQENIVEVLRNDSNLQNWLGQRSQKQQVYLDKIIRQILERLGPTGVDCTGSLTVAWYRPDKEPRCLRIPCEKESAWAKILADSVDCATYVYFSSKCLETERIKCQGKHSILQRQSSVLSTAVSPH</sequence>
<dbReference type="Proteomes" id="UP001456524">
    <property type="component" value="Unassembled WGS sequence"/>
</dbReference>
<proteinExistence type="predicted"/>
<comment type="caution">
    <text evidence="1">The sequence shown here is derived from an EMBL/GenBank/DDBJ whole genome shotgun (WGS) entry which is preliminary data.</text>
</comment>
<accession>A0ABR1Y380</accession>
<dbReference type="EMBL" id="JBBWUH010000002">
    <property type="protein sequence ID" value="KAK8175382.1"/>
    <property type="molecule type" value="Genomic_DNA"/>
</dbReference>